<feature type="non-terminal residue" evidence="1">
    <location>
        <position position="76"/>
    </location>
</feature>
<gene>
    <name evidence="1" type="ORF">T265_15807</name>
</gene>
<organism evidence="1 2">
    <name type="scientific">Opisthorchis viverrini</name>
    <name type="common">Southeast Asian liver fluke</name>
    <dbReference type="NCBI Taxonomy" id="6198"/>
    <lineage>
        <taxon>Eukaryota</taxon>
        <taxon>Metazoa</taxon>
        <taxon>Spiralia</taxon>
        <taxon>Lophotrochozoa</taxon>
        <taxon>Platyhelminthes</taxon>
        <taxon>Trematoda</taxon>
        <taxon>Digenea</taxon>
        <taxon>Opisthorchiida</taxon>
        <taxon>Opisthorchiata</taxon>
        <taxon>Opisthorchiidae</taxon>
        <taxon>Opisthorchis</taxon>
    </lineage>
</organism>
<evidence type="ECO:0000313" key="1">
    <source>
        <dbReference type="EMBL" id="KER18819.1"/>
    </source>
</evidence>
<dbReference type="Proteomes" id="UP000054324">
    <property type="component" value="Unassembled WGS sequence"/>
</dbReference>
<dbReference type="CTD" id="20329972"/>
<evidence type="ECO:0000313" key="2">
    <source>
        <dbReference type="Proteomes" id="UP000054324"/>
    </source>
</evidence>
<keyword evidence="2" id="KW-1185">Reference proteome</keyword>
<dbReference type="GeneID" id="20329972"/>
<name>A0A074ZUE6_OPIVI</name>
<dbReference type="AlphaFoldDB" id="A0A074ZUE6"/>
<proteinExistence type="predicted"/>
<dbReference type="RefSeq" id="XP_009177434.1">
    <property type="nucleotide sequence ID" value="XM_009179170.1"/>
</dbReference>
<reference evidence="1 2" key="1">
    <citation type="submission" date="2013-11" db="EMBL/GenBank/DDBJ databases">
        <title>Opisthorchis viverrini - life in the bile duct.</title>
        <authorList>
            <person name="Young N.D."/>
            <person name="Nagarajan N."/>
            <person name="Lin S.J."/>
            <person name="Korhonen P.K."/>
            <person name="Jex A.R."/>
            <person name="Hall R.S."/>
            <person name="Safavi-Hemami H."/>
            <person name="Kaewkong W."/>
            <person name="Bertrand D."/>
            <person name="Gao S."/>
            <person name="Seet Q."/>
            <person name="Wongkham S."/>
            <person name="Teh B.T."/>
            <person name="Wongkham C."/>
            <person name="Intapan P.M."/>
            <person name="Maleewong W."/>
            <person name="Yang X."/>
            <person name="Hu M."/>
            <person name="Wang Z."/>
            <person name="Hofmann A."/>
            <person name="Sternberg P.W."/>
            <person name="Tan P."/>
            <person name="Wang J."/>
            <person name="Gasser R.B."/>
        </authorList>
    </citation>
    <scope>NUCLEOTIDE SEQUENCE [LARGE SCALE GENOMIC DNA]</scope>
</reference>
<protein>
    <submittedName>
        <fullName evidence="1">Uncharacterized protein</fullName>
    </submittedName>
</protein>
<accession>A0A074ZUE6</accession>
<sequence length="76" mass="8049">MTITLSVLEIPVSPDPPTKFKEKLSRPQQLGTFCHSTWRALIGCLNGSGSRSMSHKAQGWAGLNALSGASAVLITP</sequence>
<dbReference type="EMBL" id="KL597843">
    <property type="protein sequence ID" value="KER18819.1"/>
    <property type="molecule type" value="Genomic_DNA"/>
</dbReference>
<dbReference type="KEGG" id="ovi:T265_15807"/>